<reference evidence="1 2" key="1">
    <citation type="journal article" date="2015" name="PLoS ONE">
        <title>Investigation of a Large Collection of Pseudomonas aeruginosa Bacteriophages Collected from a Single Environmental Source in Abidjan, Cote d'Ivoire.</title>
        <authorList>
            <person name="Essoh C."/>
            <person name="Latino L."/>
            <person name="Midoux C."/>
            <person name="Blouin Y."/>
            <person name="Loukou G."/>
            <person name="Nguetta S.P."/>
            <person name="Lathro S."/>
            <person name="Cablanmian A."/>
            <person name="Kouassi A.K."/>
            <person name="Vergnaud G."/>
            <person name="Pourcel C."/>
        </authorList>
    </citation>
    <scope>NUCLEOTIDE SEQUENCE [LARGE SCALE GENOMIC DNA]</scope>
    <source>
        <strain evidence="1">Ab22</strain>
    </source>
</reference>
<dbReference type="EMBL" id="LN610578">
    <property type="protein sequence ID" value="CEF89762.1"/>
    <property type="molecule type" value="Genomic_DNA"/>
</dbReference>
<sequence>MSKFLPDLYYIKSEHDFGQRGLAFKTPISAELWLDMKFGKGGAEEGLKRGMYSIEVLEILYIPSVHLPDILG</sequence>
<evidence type="ECO:0000313" key="2">
    <source>
        <dbReference type="Proteomes" id="UP000030227"/>
    </source>
</evidence>
<dbReference type="Proteomes" id="UP000030227">
    <property type="component" value="Segment"/>
</dbReference>
<keyword evidence="2" id="KW-1185">Reference proteome</keyword>
<name>A0A0A1IX33_9CAUD</name>
<organism evidence="1 2">
    <name type="scientific">Pseudomonas phage vB_PaeP_C2-10_Ab22</name>
    <dbReference type="NCBI Taxonomy" id="1548906"/>
    <lineage>
        <taxon>Viruses</taxon>
        <taxon>Duplodnaviria</taxon>
        <taxon>Heunggongvirae</taxon>
        <taxon>Uroviricota</taxon>
        <taxon>Caudoviricetes</taxon>
        <taxon>Bruynoghevirus</taxon>
        <taxon>Bruynoghevirus Ab22</taxon>
    </lineage>
</organism>
<accession>A0A0A1IX33</accession>
<dbReference type="OrthoDB" id="20726at10239"/>
<dbReference type="KEGG" id="vg:23680511"/>
<protein>
    <submittedName>
        <fullName evidence="1">Uncharacterized protein</fullName>
    </submittedName>
</protein>
<dbReference type="GeneID" id="23680511"/>
<dbReference type="RefSeq" id="YP_009125615.1">
    <property type="nucleotide sequence ID" value="NC_026599.1"/>
</dbReference>
<evidence type="ECO:0000313" key="1">
    <source>
        <dbReference type="EMBL" id="CEF89762.1"/>
    </source>
</evidence>
<proteinExistence type="predicted"/>
<gene>
    <name evidence="1" type="primary">ORF47</name>
</gene>